<dbReference type="Proteomes" id="UP000239471">
    <property type="component" value="Unassembled WGS sequence"/>
</dbReference>
<evidence type="ECO:0000256" key="3">
    <source>
        <dbReference type="PIRSR" id="PIRSR613078-1"/>
    </source>
</evidence>
<evidence type="ECO:0000256" key="2">
    <source>
        <dbReference type="ARBA" id="ARBA00023235"/>
    </source>
</evidence>
<keyword evidence="1" id="KW-0324">Glycolysis</keyword>
<dbReference type="Gene3D" id="3.40.50.1240">
    <property type="entry name" value="Phosphoglycerate mutase-like"/>
    <property type="match status" value="1"/>
</dbReference>
<name>A0A2T0BIC8_9CLOT</name>
<dbReference type="AlphaFoldDB" id="A0A2T0BIC8"/>
<dbReference type="OrthoDB" id="9781415at2"/>
<keyword evidence="7" id="KW-1185">Reference proteome</keyword>
<dbReference type="InterPro" id="IPR029033">
    <property type="entry name" value="His_PPase_superfam"/>
</dbReference>
<dbReference type="GO" id="GO:0005737">
    <property type="term" value="C:cytoplasm"/>
    <property type="evidence" value="ECO:0007669"/>
    <property type="project" value="TreeGrafter"/>
</dbReference>
<keyword evidence="5" id="KW-0812">Transmembrane</keyword>
<dbReference type="CDD" id="cd07067">
    <property type="entry name" value="HP_PGM_like"/>
    <property type="match status" value="1"/>
</dbReference>
<dbReference type="InterPro" id="IPR013078">
    <property type="entry name" value="His_Pase_superF_clade-1"/>
</dbReference>
<sequence>MATTLLLVRHGETKWNKLGKFQGSQDIELSDEGIFQAQFLRTKLENSFDYIYTSPLKRAVDTAKVICSNTDKKLELEPALREIDFGEWEGLTITEIKESYPDSFKIWRDDKIDAPLCGGDLSIRLASIRAKEGILNLLNKHKNKIIIIVCHGGIIKASLIALFDWNMSMYHKMNLGNTSICKLSFNDELYPKLVTLNDTSHLPHDYKIKSYV</sequence>
<evidence type="ECO:0000256" key="5">
    <source>
        <dbReference type="SAM" id="Phobius"/>
    </source>
</evidence>
<feature type="binding site" evidence="4">
    <location>
        <begin position="9"/>
        <end position="16"/>
    </location>
    <ligand>
        <name>substrate</name>
    </ligand>
</feature>
<gene>
    <name evidence="6" type="primary">pspA_1</name>
    <name evidence="6" type="ORF">CLVI_08990</name>
</gene>
<evidence type="ECO:0000313" key="7">
    <source>
        <dbReference type="Proteomes" id="UP000239471"/>
    </source>
</evidence>
<dbReference type="EMBL" id="PVXQ01000006">
    <property type="protein sequence ID" value="PRR83649.1"/>
    <property type="molecule type" value="Genomic_DNA"/>
</dbReference>
<dbReference type="RefSeq" id="WP_106058924.1">
    <property type="nucleotide sequence ID" value="NZ_PVXQ01000006.1"/>
</dbReference>
<comment type="caution">
    <text evidence="6">The sequence shown here is derived from an EMBL/GenBank/DDBJ whole genome shotgun (WGS) entry which is preliminary data.</text>
</comment>
<keyword evidence="5" id="KW-1133">Transmembrane helix</keyword>
<keyword evidence="5" id="KW-0472">Membrane</keyword>
<protein>
    <submittedName>
        <fullName evidence="6">Phosphoserine phosphatase 1</fullName>
        <ecNumber evidence="6">3.1.3.3</ecNumber>
    </submittedName>
</protein>
<organism evidence="6 7">
    <name type="scientific">Clostridium vincentii</name>
    <dbReference type="NCBI Taxonomy" id="52704"/>
    <lineage>
        <taxon>Bacteria</taxon>
        <taxon>Bacillati</taxon>
        <taxon>Bacillota</taxon>
        <taxon>Clostridia</taxon>
        <taxon>Eubacteriales</taxon>
        <taxon>Clostridiaceae</taxon>
        <taxon>Clostridium</taxon>
    </lineage>
</organism>
<dbReference type="Pfam" id="PF00300">
    <property type="entry name" value="His_Phos_1"/>
    <property type="match status" value="1"/>
</dbReference>
<dbReference type="InterPro" id="IPR050275">
    <property type="entry name" value="PGM_Phosphatase"/>
</dbReference>
<feature type="active site" description="Tele-phosphohistidine intermediate" evidence="3">
    <location>
        <position position="10"/>
    </location>
</feature>
<evidence type="ECO:0000256" key="1">
    <source>
        <dbReference type="ARBA" id="ARBA00023152"/>
    </source>
</evidence>
<dbReference type="SUPFAM" id="SSF53254">
    <property type="entry name" value="Phosphoglycerate mutase-like"/>
    <property type="match status" value="1"/>
</dbReference>
<proteinExistence type="predicted"/>
<dbReference type="GO" id="GO:0016791">
    <property type="term" value="F:phosphatase activity"/>
    <property type="evidence" value="ECO:0007669"/>
    <property type="project" value="TreeGrafter"/>
</dbReference>
<dbReference type="InterPro" id="IPR001345">
    <property type="entry name" value="PG/BPGM_mutase_AS"/>
</dbReference>
<evidence type="ECO:0000256" key="4">
    <source>
        <dbReference type="PIRSR" id="PIRSR613078-2"/>
    </source>
</evidence>
<dbReference type="PANTHER" id="PTHR48100">
    <property type="entry name" value="BROAD-SPECIFICITY PHOSPHATASE YOR283W-RELATED"/>
    <property type="match status" value="1"/>
</dbReference>
<dbReference type="PROSITE" id="PS00175">
    <property type="entry name" value="PG_MUTASE"/>
    <property type="match status" value="1"/>
</dbReference>
<dbReference type="SMART" id="SM00855">
    <property type="entry name" value="PGAM"/>
    <property type="match status" value="1"/>
</dbReference>
<accession>A0A2T0BIC8</accession>
<feature type="transmembrane region" description="Helical" evidence="5">
    <location>
        <begin position="145"/>
        <end position="163"/>
    </location>
</feature>
<feature type="active site" description="Proton donor/acceptor" evidence="3">
    <location>
        <position position="82"/>
    </location>
</feature>
<keyword evidence="2" id="KW-0413">Isomerase</keyword>
<dbReference type="PANTHER" id="PTHR48100:SF1">
    <property type="entry name" value="HISTIDINE PHOSPHATASE FAMILY PROTEIN-RELATED"/>
    <property type="match status" value="1"/>
</dbReference>
<keyword evidence="6" id="KW-0378">Hydrolase</keyword>
<evidence type="ECO:0000313" key="6">
    <source>
        <dbReference type="EMBL" id="PRR83649.1"/>
    </source>
</evidence>
<dbReference type="EC" id="3.1.3.3" evidence="6"/>
<feature type="binding site" evidence="4">
    <location>
        <position position="58"/>
    </location>
    <ligand>
        <name>substrate</name>
    </ligand>
</feature>
<reference evidence="6 7" key="1">
    <citation type="submission" date="2018-03" db="EMBL/GenBank/DDBJ databases">
        <title>Genome sequence of Clostridium vincentii DSM 10228.</title>
        <authorList>
            <person name="Poehlein A."/>
            <person name="Daniel R."/>
        </authorList>
    </citation>
    <scope>NUCLEOTIDE SEQUENCE [LARGE SCALE GENOMIC DNA]</scope>
    <source>
        <strain evidence="6 7">DSM 10228</strain>
    </source>
</reference>